<dbReference type="GO" id="GO:0016020">
    <property type="term" value="C:membrane"/>
    <property type="evidence" value="ECO:0007669"/>
    <property type="project" value="InterPro"/>
</dbReference>
<dbReference type="EMBL" id="KL197710">
    <property type="protein sequence ID" value="KDQ63516.1"/>
    <property type="molecule type" value="Genomic_DNA"/>
</dbReference>
<dbReference type="CDD" id="cd08829">
    <property type="entry name" value="SPFH_paraslipin"/>
    <property type="match status" value="1"/>
</dbReference>
<dbReference type="HOGENOM" id="CLU_024949_1_0_1"/>
<dbReference type="STRING" id="933084.A0A067QLL6"/>
<dbReference type="InterPro" id="IPR036013">
    <property type="entry name" value="Band_7/SPFH_dom_sf"/>
</dbReference>
<dbReference type="OrthoDB" id="434619at2759"/>
<dbReference type="PANTHER" id="PTHR43327">
    <property type="entry name" value="STOMATIN-LIKE PROTEIN 2, MITOCHONDRIAL"/>
    <property type="match status" value="1"/>
</dbReference>
<proteinExistence type="predicted"/>
<gene>
    <name evidence="2" type="ORF">JAAARDRAFT_29538</name>
</gene>
<dbReference type="AlphaFoldDB" id="A0A067QLL6"/>
<accession>A0A067QLL6</accession>
<dbReference type="PRINTS" id="PR00721">
    <property type="entry name" value="STOMATIN"/>
</dbReference>
<dbReference type="InParanoid" id="A0A067QLL6"/>
<dbReference type="SUPFAM" id="SSF117892">
    <property type="entry name" value="Band 7/SPFH domain"/>
    <property type="match status" value="1"/>
</dbReference>
<dbReference type="Pfam" id="PF01145">
    <property type="entry name" value="Band_7"/>
    <property type="match status" value="1"/>
</dbReference>
<protein>
    <recommendedName>
        <fullName evidence="1">Band 7 domain-containing protein</fullName>
    </recommendedName>
</protein>
<dbReference type="PANTHER" id="PTHR43327:SF10">
    <property type="entry name" value="STOMATIN-LIKE PROTEIN 2, MITOCHONDRIAL"/>
    <property type="match status" value="1"/>
</dbReference>
<feature type="domain" description="Band 7" evidence="1">
    <location>
        <begin position="29"/>
        <end position="187"/>
    </location>
</feature>
<dbReference type="InterPro" id="IPR050710">
    <property type="entry name" value="Band7/mec-2_domain"/>
</dbReference>
<evidence type="ECO:0000313" key="2">
    <source>
        <dbReference type="EMBL" id="KDQ63516.1"/>
    </source>
</evidence>
<name>A0A067QLL6_9AGAM</name>
<dbReference type="Proteomes" id="UP000027265">
    <property type="component" value="Unassembled WGS sequence"/>
</dbReference>
<dbReference type="FunCoup" id="A0A067QLL6">
    <property type="interactions" value="514"/>
</dbReference>
<dbReference type="Gene3D" id="3.30.479.30">
    <property type="entry name" value="Band 7 domain"/>
    <property type="match status" value="1"/>
</dbReference>
<dbReference type="InterPro" id="IPR001972">
    <property type="entry name" value="Stomatin_HflK_fam"/>
</dbReference>
<dbReference type="SMART" id="SM00244">
    <property type="entry name" value="PHB"/>
    <property type="match status" value="1"/>
</dbReference>
<evidence type="ECO:0000313" key="3">
    <source>
        <dbReference type="Proteomes" id="UP000027265"/>
    </source>
</evidence>
<evidence type="ECO:0000259" key="1">
    <source>
        <dbReference type="SMART" id="SM00244"/>
    </source>
</evidence>
<reference evidence="3" key="1">
    <citation type="journal article" date="2014" name="Proc. Natl. Acad. Sci. U.S.A.">
        <title>Extensive sampling of basidiomycete genomes demonstrates inadequacy of the white-rot/brown-rot paradigm for wood decay fungi.</title>
        <authorList>
            <person name="Riley R."/>
            <person name="Salamov A.A."/>
            <person name="Brown D.W."/>
            <person name="Nagy L.G."/>
            <person name="Floudas D."/>
            <person name="Held B.W."/>
            <person name="Levasseur A."/>
            <person name="Lombard V."/>
            <person name="Morin E."/>
            <person name="Otillar R."/>
            <person name="Lindquist E.A."/>
            <person name="Sun H."/>
            <person name="LaButti K.M."/>
            <person name="Schmutz J."/>
            <person name="Jabbour D."/>
            <person name="Luo H."/>
            <person name="Baker S.E."/>
            <person name="Pisabarro A.G."/>
            <person name="Walton J.D."/>
            <person name="Blanchette R.A."/>
            <person name="Henrissat B."/>
            <person name="Martin F."/>
            <person name="Cullen D."/>
            <person name="Hibbett D.S."/>
            <person name="Grigoriev I.V."/>
        </authorList>
    </citation>
    <scope>NUCLEOTIDE SEQUENCE [LARGE SCALE GENOMIC DNA]</scope>
    <source>
        <strain evidence="3">MUCL 33604</strain>
    </source>
</reference>
<dbReference type="InterPro" id="IPR001107">
    <property type="entry name" value="Band_7"/>
</dbReference>
<sequence>MSVLQVLPSTSIVSSVRLVPLVARASRRSFFTIVNQGHESWRLALGTSPTKLEPGIRLAIPFYHTVQNIDMRETSVTVDDLTGFTSDNVPVLISGSLFYRVRNSYDACFAVHDFRENVKNIGTSAIRSVVGHFTYDDVIGDRNRTNVKLHETIGSSIDKWGVECTRFEIQNFKPLNRDVEKQLELQMAAERERRKQLLDTQAMVNVAEGQKTRAILESEGALQAQLNQAAGQKEMSILESEGARQASLNEGRALAEQVELIARSLSVGDENPSPELRIKALEALVELRRLEQLKAIAKGHGTSTYFFDGAKGLLREPYDVDNAEKWKRTLTDRVRVDASVDKA</sequence>
<keyword evidence="3" id="KW-1185">Reference proteome</keyword>
<organism evidence="2 3">
    <name type="scientific">Jaapia argillacea MUCL 33604</name>
    <dbReference type="NCBI Taxonomy" id="933084"/>
    <lineage>
        <taxon>Eukaryota</taxon>
        <taxon>Fungi</taxon>
        <taxon>Dikarya</taxon>
        <taxon>Basidiomycota</taxon>
        <taxon>Agaricomycotina</taxon>
        <taxon>Agaricomycetes</taxon>
        <taxon>Agaricomycetidae</taxon>
        <taxon>Jaapiales</taxon>
        <taxon>Jaapiaceae</taxon>
        <taxon>Jaapia</taxon>
    </lineage>
</organism>